<dbReference type="EMBL" id="DF820463">
    <property type="protein sequence ID" value="GAK55093.1"/>
    <property type="molecule type" value="Genomic_DNA"/>
</dbReference>
<accession>A0A0S6W652</accession>
<evidence type="ECO:0000313" key="2">
    <source>
        <dbReference type="Proteomes" id="UP000030661"/>
    </source>
</evidence>
<dbReference type="AlphaFoldDB" id="A0A0S6W652"/>
<dbReference type="STRING" id="1499967.U27_01924"/>
<proteinExistence type="predicted"/>
<evidence type="ECO:0000313" key="1">
    <source>
        <dbReference type="EMBL" id="GAK55093.1"/>
    </source>
</evidence>
<name>A0A0S6W652_VECG1</name>
<organism evidence="1">
    <name type="scientific">Vecturithrix granuli</name>
    <dbReference type="NCBI Taxonomy" id="1499967"/>
    <lineage>
        <taxon>Bacteria</taxon>
        <taxon>Candidatus Moduliflexota</taxon>
        <taxon>Candidatus Vecturitrichia</taxon>
        <taxon>Candidatus Vecturitrichales</taxon>
        <taxon>Candidatus Vecturitrichaceae</taxon>
        <taxon>Candidatus Vecturithrix</taxon>
    </lineage>
</organism>
<reference evidence="1" key="1">
    <citation type="journal article" date="2015" name="PeerJ">
        <title>First genomic representation of candidate bacterial phylum KSB3 points to enhanced environmental sensing as a trigger of wastewater bulking.</title>
        <authorList>
            <person name="Sekiguchi Y."/>
            <person name="Ohashi A."/>
            <person name="Parks D.H."/>
            <person name="Yamauchi T."/>
            <person name="Tyson G.W."/>
            <person name="Hugenholtz P."/>
        </authorList>
    </citation>
    <scope>NUCLEOTIDE SEQUENCE [LARGE SCALE GENOMIC DNA]</scope>
</reference>
<protein>
    <submittedName>
        <fullName evidence="1">Uncharacterized protein</fullName>
    </submittedName>
</protein>
<keyword evidence="2" id="KW-1185">Reference proteome</keyword>
<dbReference type="Proteomes" id="UP000030661">
    <property type="component" value="Unassembled WGS sequence"/>
</dbReference>
<dbReference type="HOGENOM" id="CLU_2566870_0_0_0"/>
<sequence length="81" mass="8985">MLVIKSLFSGILLRFIPEIPLILHCRDKLCCNIYCGLHKFVIFLTTPPQSPSPKLGEGEGGEVFTNLCSLKYMLLSNATLS</sequence>
<gene>
    <name evidence="1" type="ORF">U27_01924</name>
</gene>